<accession>A0A1I7UQ33</accession>
<name>A0A1I7UQ33_9PELO</name>
<protein>
    <submittedName>
        <fullName evidence="3">Uncharacterized protein</fullName>
    </submittedName>
</protein>
<keyword evidence="2" id="KW-1185">Reference proteome</keyword>
<dbReference type="AlphaFoldDB" id="A0A1I7UQ33"/>
<feature type="compositionally biased region" description="Basic and acidic residues" evidence="1">
    <location>
        <begin position="80"/>
        <end position="103"/>
    </location>
</feature>
<dbReference type="WBParaSite" id="Csp11.Scaffold630.g18216.t1">
    <property type="protein sequence ID" value="Csp11.Scaffold630.g18216.t1"/>
    <property type="gene ID" value="Csp11.Scaffold630.g18216"/>
</dbReference>
<evidence type="ECO:0000256" key="1">
    <source>
        <dbReference type="SAM" id="MobiDB-lite"/>
    </source>
</evidence>
<organism evidence="2 3">
    <name type="scientific">Caenorhabditis tropicalis</name>
    <dbReference type="NCBI Taxonomy" id="1561998"/>
    <lineage>
        <taxon>Eukaryota</taxon>
        <taxon>Metazoa</taxon>
        <taxon>Ecdysozoa</taxon>
        <taxon>Nematoda</taxon>
        <taxon>Chromadorea</taxon>
        <taxon>Rhabditida</taxon>
        <taxon>Rhabditina</taxon>
        <taxon>Rhabditomorpha</taxon>
        <taxon>Rhabditoidea</taxon>
        <taxon>Rhabditidae</taxon>
        <taxon>Peloderinae</taxon>
        <taxon>Caenorhabditis</taxon>
    </lineage>
</organism>
<dbReference type="Proteomes" id="UP000095282">
    <property type="component" value="Unplaced"/>
</dbReference>
<reference evidence="3" key="1">
    <citation type="submission" date="2016-11" db="UniProtKB">
        <authorList>
            <consortium name="WormBaseParasite"/>
        </authorList>
    </citation>
    <scope>IDENTIFICATION</scope>
</reference>
<sequence>MRRAAGSHIRTNRQKLALLQRTTLEDQKIAPSLRSHHVRRILHNHDKAQKPNEPNLGSPQFSLVVDRPPVTRHTPRRRSLPKEESPRSGLKPHDTLGADDRRQSACSIAERRIEEHRFETRIIPEFRFRSSFISFTR</sequence>
<evidence type="ECO:0000313" key="2">
    <source>
        <dbReference type="Proteomes" id="UP000095282"/>
    </source>
</evidence>
<evidence type="ECO:0000313" key="3">
    <source>
        <dbReference type="WBParaSite" id="Csp11.Scaffold630.g18216.t1"/>
    </source>
</evidence>
<dbReference type="eggNOG" id="ENOG502TFW5">
    <property type="taxonomic scope" value="Eukaryota"/>
</dbReference>
<proteinExistence type="predicted"/>
<feature type="region of interest" description="Disordered" evidence="1">
    <location>
        <begin position="29"/>
        <end position="103"/>
    </location>
</feature>